<dbReference type="Gene3D" id="3.30.710.10">
    <property type="entry name" value="Potassium Channel Kv1.1, Chain A"/>
    <property type="match status" value="1"/>
</dbReference>
<evidence type="ECO:0000256" key="2">
    <source>
        <dbReference type="ARBA" id="ARBA00004496"/>
    </source>
</evidence>
<evidence type="ECO:0000256" key="5">
    <source>
        <dbReference type="ARBA" id="ARBA00023242"/>
    </source>
</evidence>
<dbReference type="GO" id="GO:0005737">
    <property type="term" value="C:cytoplasm"/>
    <property type="evidence" value="ECO:0007669"/>
    <property type="project" value="UniProtKB-SubCell"/>
</dbReference>
<feature type="domain" description="BTB" evidence="6">
    <location>
        <begin position="175"/>
        <end position="242"/>
    </location>
</feature>
<dbReference type="PANTHER" id="PTHR46710">
    <property type="entry name" value="ARM REPEAT PROTEIN INTERACTING WITH ABF2"/>
    <property type="match status" value="1"/>
</dbReference>
<dbReference type="InterPro" id="IPR011333">
    <property type="entry name" value="SKP1/BTB/POZ_sf"/>
</dbReference>
<dbReference type="Gene3D" id="1.10.246.200">
    <property type="entry name" value="WPP domain"/>
    <property type="match status" value="1"/>
</dbReference>
<evidence type="ECO:0000256" key="1">
    <source>
        <dbReference type="ARBA" id="ARBA00004123"/>
    </source>
</evidence>
<dbReference type="Pfam" id="PF13943">
    <property type="entry name" value="WPP"/>
    <property type="match status" value="1"/>
</dbReference>
<proteinExistence type="predicted"/>
<evidence type="ECO:0000313" key="8">
    <source>
        <dbReference type="Proteomes" id="UP001206925"/>
    </source>
</evidence>
<comment type="caution">
    <text evidence="7">The sequence shown here is derived from an EMBL/GenBank/DDBJ whole genome shotgun (WGS) entry which is preliminary data.</text>
</comment>
<keyword evidence="8" id="KW-1185">Reference proteome</keyword>
<organism evidence="7 8">
    <name type="scientific">Ambrosia artemisiifolia</name>
    <name type="common">Common ragweed</name>
    <dbReference type="NCBI Taxonomy" id="4212"/>
    <lineage>
        <taxon>Eukaryota</taxon>
        <taxon>Viridiplantae</taxon>
        <taxon>Streptophyta</taxon>
        <taxon>Embryophyta</taxon>
        <taxon>Tracheophyta</taxon>
        <taxon>Spermatophyta</taxon>
        <taxon>Magnoliopsida</taxon>
        <taxon>eudicotyledons</taxon>
        <taxon>Gunneridae</taxon>
        <taxon>Pentapetalae</taxon>
        <taxon>asterids</taxon>
        <taxon>campanulids</taxon>
        <taxon>Asterales</taxon>
        <taxon>Asteraceae</taxon>
        <taxon>Asteroideae</taxon>
        <taxon>Heliantheae alliance</taxon>
        <taxon>Heliantheae</taxon>
        <taxon>Ambrosia</taxon>
    </lineage>
</organism>
<gene>
    <name evidence="7" type="ORF">M8C21_019812</name>
</gene>
<accession>A0AAD5GK92</accession>
<feature type="non-terminal residue" evidence="7">
    <location>
        <position position="323"/>
    </location>
</feature>
<dbReference type="PANTHER" id="PTHR46710:SF1">
    <property type="entry name" value="ARM REPEAT PROTEIN INTERACTING WITH ABF2"/>
    <property type="match status" value="1"/>
</dbReference>
<dbReference type="AlphaFoldDB" id="A0AAD5GK92"/>
<evidence type="ECO:0000256" key="3">
    <source>
        <dbReference type="ARBA" id="ARBA00004906"/>
    </source>
</evidence>
<keyword evidence="5" id="KW-0539">Nucleus</keyword>
<dbReference type="Proteomes" id="UP001206925">
    <property type="component" value="Unassembled WGS sequence"/>
</dbReference>
<keyword evidence="4" id="KW-0963">Cytoplasm</keyword>
<evidence type="ECO:0000259" key="6">
    <source>
        <dbReference type="PROSITE" id="PS50097"/>
    </source>
</evidence>
<dbReference type="InterPro" id="IPR044282">
    <property type="entry name" value="ABAP1/ARIA"/>
</dbReference>
<dbReference type="GO" id="GO:0005634">
    <property type="term" value="C:nucleus"/>
    <property type="evidence" value="ECO:0007669"/>
    <property type="project" value="UniProtKB-SubCell"/>
</dbReference>
<dbReference type="Pfam" id="PF00651">
    <property type="entry name" value="BTB"/>
    <property type="match status" value="1"/>
</dbReference>
<name>A0AAD5GK92_AMBAR</name>
<comment type="pathway">
    <text evidence="3">Protein modification; protein ubiquitination.</text>
</comment>
<evidence type="ECO:0000256" key="4">
    <source>
        <dbReference type="ARBA" id="ARBA00022490"/>
    </source>
</evidence>
<dbReference type="PROSITE" id="PS50097">
    <property type="entry name" value="BTB"/>
    <property type="match status" value="1"/>
</dbReference>
<reference evidence="7" key="1">
    <citation type="submission" date="2022-06" db="EMBL/GenBank/DDBJ databases">
        <title>Uncovering the hologenomic basis of an extraordinary plant invasion.</title>
        <authorList>
            <person name="Bieker V.C."/>
            <person name="Martin M.D."/>
            <person name="Gilbert T."/>
            <person name="Hodgins K."/>
            <person name="Battlay P."/>
            <person name="Petersen B."/>
            <person name="Wilson J."/>
        </authorList>
    </citation>
    <scope>NUCLEOTIDE SEQUENCE</scope>
    <source>
        <strain evidence="7">AA19_3_7</strain>
        <tissue evidence="7">Leaf</tissue>
    </source>
</reference>
<dbReference type="InterPro" id="IPR025265">
    <property type="entry name" value="WPP_dom"/>
</dbReference>
<dbReference type="SMART" id="SM00225">
    <property type="entry name" value="BTB"/>
    <property type="match status" value="1"/>
</dbReference>
<dbReference type="SUPFAM" id="SSF54695">
    <property type="entry name" value="POZ domain"/>
    <property type="match status" value="1"/>
</dbReference>
<comment type="subcellular location">
    <subcellularLocation>
        <location evidence="2">Cytoplasm</location>
    </subcellularLocation>
    <subcellularLocation>
        <location evidence="1">Nucleus</location>
    </subcellularLocation>
</comment>
<protein>
    <recommendedName>
        <fullName evidence="6">BTB domain-containing protein</fullName>
    </recommendedName>
</protein>
<dbReference type="InterPro" id="IPR000210">
    <property type="entry name" value="BTB/POZ_dom"/>
</dbReference>
<evidence type="ECO:0000313" key="7">
    <source>
        <dbReference type="EMBL" id="KAI7743261.1"/>
    </source>
</evidence>
<dbReference type="InterPro" id="IPR038214">
    <property type="entry name" value="WPP_sf"/>
</dbReference>
<dbReference type="EMBL" id="JAMZMK010007761">
    <property type="protein sequence ID" value="KAI7743261.1"/>
    <property type="molecule type" value="Genomic_DNA"/>
</dbReference>
<sequence>MNMHSIKRWPPSHSMRLILMERIVKNLTTPSILSQKYGLISKEEAEEDAKQIESAAFVAATQHFEKEPQINGGSAAQVYAKESSKLMVECVKTGPKHKEDHETMPDLTSFVDANGLSLLLELLESSNLNNQRDSCIALCKLAKKASSLSPIDAGPSSPIYQVYLGEQYVNNSTLSDVTFLIEGKRFYAHRICLYASSDAFRAMFSGGYKEKDANNIEIPNIRWDVFELMMRYIYTGSIDVNPQIAQHLLTAADQYLLEGLKRLCEFKIAQDIRVENVSHMYDLSETFNAVTLKNACILFVLENFDKLHAKSWYNNLIKRILPE</sequence>